<evidence type="ECO:0000256" key="2">
    <source>
        <dbReference type="ARBA" id="ARBA00023054"/>
    </source>
</evidence>
<evidence type="ECO:0000313" key="5">
    <source>
        <dbReference type="EMBL" id="PZV34622.1"/>
    </source>
</evidence>
<dbReference type="AlphaFoldDB" id="A0A2W7BVC1"/>
<dbReference type="InterPro" id="IPR050465">
    <property type="entry name" value="UPF0194_transport"/>
</dbReference>
<accession>A0A2W7BVC1</accession>
<protein>
    <submittedName>
        <fullName evidence="5">HlyD family secretion protein</fullName>
    </submittedName>
</protein>
<dbReference type="Gene3D" id="2.40.50.100">
    <property type="match status" value="1"/>
</dbReference>
<evidence type="ECO:0000256" key="3">
    <source>
        <dbReference type="SAM" id="Coils"/>
    </source>
</evidence>
<feature type="transmembrane region" description="Helical" evidence="4">
    <location>
        <begin position="29"/>
        <end position="53"/>
    </location>
</feature>
<dbReference type="SUPFAM" id="SSF111369">
    <property type="entry name" value="HlyD-like secretion proteins"/>
    <property type="match status" value="1"/>
</dbReference>
<keyword evidence="4" id="KW-0812">Transmembrane</keyword>
<organism evidence="5 6">
    <name type="scientific">Mesorhizobium kowhaii</name>
    <dbReference type="NCBI Taxonomy" id="1300272"/>
    <lineage>
        <taxon>Bacteria</taxon>
        <taxon>Pseudomonadati</taxon>
        <taxon>Pseudomonadota</taxon>
        <taxon>Alphaproteobacteria</taxon>
        <taxon>Hyphomicrobiales</taxon>
        <taxon>Phyllobacteriaceae</taxon>
        <taxon>Mesorhizobium</taxon>
    </lineage>
</organism>
<proteinExistence type="predicted"/>
<dbReference type="EMBL" id="MZXV01000070">
    <property type="protein sequence ID" value="PZV34622.1"/>
    <property type="molecule type" value="Genomic_DNA"/>
</dbReference>
<dbReference type="PANTHER" id="PTHR32347:SF23">
    <property type="entry name" value="BLL5650 PROTEIN"/>
    <property type="match status" value="1"/>
</dbReference>
<evidence type="ECO:0000256" key="1">
    <source>
        <dbReference type="ARBA" id="ARBA00004196"/>
    </source>
</evidence>
<comment type="subcellular location">
    <subcellularLocation>
        <location evidence="1">Cell envelope</location>
    </subcellularLocation>
</comment>
<gene>
    <name evidence="5" type="ORF">B5V02_31400</name>
</gene>
<dbReference type="PANTHER" id="PTHR32347">
    <property type="entry name" value="EFFLUX SYSTEM COMPONENT YKNX-RELATED"/>
    <property type="match status" value="1"/>
</dbReference>
<dbReference type="OrthoDB" id="8112503at2"/>
<dbReference type="Gene3D" id="1.10.287.470">
    <property type="entry name" value="Helix hairpin bin"/>
    <property type="match status" value="1"/>
</dbReference>
<reference evidence="6" key="1">
    <citation type="submission" date="2017-03" db="EMBL/GenBank/DDBJ databases">
        <authorList>
            <person name="Safronova V.I."/>
            <person name="Sazanova A.L."/>
            <person name="Chirak E.R."/>
        </authorList>
    </citation>
    <scope>NUCLEOTIDE SEQUENCE [LARGE SCALE GENOMIC DNA]</scope>
    <source>
        <strain evidence="6">Ach-343</strain>
    </source>
</reference>
<keyword evidence="6" id="KW-1185">Reference proteome</keyword>
<dbReference type="GO" id="GO:0030313">
    <property type="term" value="C:cell envelope"/>
    <property type="evidence" value="ECO:0007669"/>
    <property type="project" value="UniProtKB-SubCell"/>
</dbReference>
<evidence type="ECO:0000313" key="6">
    <source>
        <dbReference type="Proteomes" id="UP000248616"/>
    </source>
</evidence>
<name>A0A2W7BVC1_9HYPH</name>
<evidence type="ECO:0000256" key="4">
    <source>
        <dbReference type="SAM" id="Phobius"/>
    </source>
</evidence>
<comment type="caution">
    <text evidence="5">The sequence shown here is derived from an EMBL/GenBank/DDBJ whole genome shotgun (WGS) entry which is preliminary data.</text>
</comment>
<keyword evidence="4" id="KW-1133">Transmembrane helix</keyword>
<dbReference type="Gene3D" id="2.40.30.170">
    <property type="match status" value="1"/>
</dbReference>
<keyword evidence="4" id="KW-0472">Membrane</keyword>
<dbReference type="Proteomes" id="UP000248616">
    <property type="component" value="Unassembled WGS sequence"/>
</dbReference>
<dbReference type="RefSeq" id="WP_111547937.1">
    <property type="nucleotide sequence ID" value="NZ_MZXV01000070.1"/>
</dbReference>
<keyword evidence="2 3" id="KW-0175">Coiled coil</keyword>
<sequence length="351" mass="37930">MSIGLNRLDPNVPDPIESRRRTAGRFVRMVYGTGVFGLLAVVIVYFGAPLVFLGGPGIVSAPRQLVSLPYVVQVTDTHVAPGDKISAGDEIAQVRSPQQDEIVATYMRALADLAGREAELRIRARVARDSLDATRSYLRLTEEAVKRLEAAPSSASVSLSFQIEVLRERAQALKAVASQEAEAAEASVQIESLSAFRQRLQQHLDQTEREFADGRVVAPIAGIVSRRFARIGQSLVAGTAIAEIYDTTDIYVDWYVPNHRLVDPTVGDDVFVLFGNRRILGVIAEILPVSDVLGAERTVGQPVGQSAQIARVRFSPGAVTPALNATVDVHMYYTGVAARAAAALVDFLGLR</sequence>
<feature type="coiled-coil region" evidence="3">
    <location>
        <begin position="167"/>
        <end position="210"/>
    </location>
</feature>